<organism evidence="2 3">
    <name type="scientific">Ficus carica</name>
    <name type="common">Common fig</name>
    <dbReference type="NCBI Taxonomy" id="3494"/>
    <lineage>
        <taxon>Eukaryota</taxon>
        <taxon>Viridiplantae</taxon>
        <taxon>Streptophyta</taxon>
        <taxon>Embryophyta</taxon>
        <taxon>Tracheophyta</taxon>
        <taxon>Spermatophyta</taxon>
        <taxon>Magnoliopsida</taxon>
        <taxon>eudicotyledons</taxon>
        <taxon>Gunneridae</taxon>
        <taxon>Pentapetalae</taxon>
        <taxon>rosids</taxon>
        <taxon>fabids</taxon>
        <taxon>Rosales</taxon>
        <taxon>Moraceae</taxon>
        <taxon>Ficeae</taxon>
        <taxon>Ficus</taxon>
    </lineage>
</organism>
<dbReference type="InterPro" id="IPR011990">
    <property type="entry name" value="TPR-like_helical_dom_sf"/>
</dbReference>
<keyword evidence="1" id="KW-0677">Repeat</keyword>
<dbReference type="Pfam" id="PF20431">
    <property type="entry name" value="E_motif"/>
    <property type="match status" value="1"/>
</dbReference>
<dbReference type="Gene3D" id="1.25.40.10">
    <property type="entry name" value="Tetratricopeptide repeat domain"/>
    <property type="match status" value="1"/>
</dbReference>
<dbReference type="Pfam" id="PF01535">
    <property type="entry name" value="PPR"/>
    <property type="match status" value="2"/>
</dbReference>
<sequence length="308" mass="34733">MLIEGIVPNDFTYPSILRTCTAAGELDLGEQIHTQVIKTGAYVCSILIDMFAKHGKLDVALGILRRLTEDDVVSWTAMVAGEDKSMESGRTDDAKREFNEMPEKNEVSWNAMITAFSQHGLACSHVGLVNEGLGYFDSMSKEYGLLPSLNIIEIGELAARLLLELEREDSATYVLLSNMYAVAGKWDFRDQTRRLMRERGVKKEPGQSWVEVKNLFYAFFVGDRLHPLADIIYEFLADLNTRAAEIGYVQERYSLLNDEKQEQDPIVYSHGEKLAIAFGLLSKIHSNNKRPIHVTGTKMVRHIIQVSN</sequence>
<dbReference type="GO" id="GO:0003723">
    <property type="term" value="F:RNA binding"/>
    <property type="evidence" value="ECO:0007669"/>
    <property type="project" value="InterPro"/>
</dbReference>
<dbReference type="InterPro" id="IPR046848">
    <property type="entry name" value="E_motif"/>
</dbReference>
<comment type="caution">
    <text evidence="2">The sequence shown here is derived from an EMBL/GenBank/DDBJ whole genome shotgun (WGS) entry which is preliminary data.</text>
</comment>
<evidence type="ECO:0000313" key="3">
    <source>
        <dbReference type="Proteomes" id="UP001187192"/>
    </source>
</evidence>
<name>A0AA88A838_FICCA</name>
<evidence type="ECO:0000313" key="2">
    <source>
        <dbReference type="EMBL" id="GMN39001.1"/>
    </source>
</evidence>
<dbReference type="AlphaFoldDB" id="A0AA88A838"/>
<gene>
    <name evidence="2" type="ORF">TIFTF001_008230</name>
</gene>
<protein>
    <recommendedName>
        <fullName evidence="4">Pentatricopeptide repeat-containing protein</fullName>
    </recommendedName>
</protein>
<dbReference type="NCBIfam" id="TIGR00756">
    <property type="entry name" value="PPR"/>
    <property type="match status" value="1"/>
</dbReference>
<dbReference type="PANTHER" id="PTHR47926">
    <property type="entry name" value="PENTATRICOPEPTIDE REPEAT-CONTAINING PROTEIN"/>
    <property type="match status" value="1"/>
</dbReference>
<dbReference type="InterPro" id="IPR046960">
    <property type="entry name" value="PPR_At4g14850-like_plant"/>
</dbReference>
<keyword evidence="3" id="KW-1185">Reference proteome</keyword>
<evidence type="ECO:0000256" key="1">
    <source>
        <dbReference type="ARBA" id="ARBA00022737"/>
    </source>
</evidence>
<dbReference type="InterPro" id="IPR002885">
    <property type="entry name" value="PPR_rpt"/>
</dbReference>
<proteinExistence type="predicted"/>
<reference evidence="2" key="1">
    <citation type="submission" date="2023-07" db="EMBL/GenBank/DDBJ databases">
        <title>draft genome sequence of fig (Ficus carica).</title>
        <authorList>
            <person name="Takahashi T."/>
            <person name="Nishimura K."/>
        </authorList>
    </citation>
    <scope>NUCLEOTIDE SEQUENCE</scope>
</reference>
<dbReference type="GO" id="GO:0009451">
    <property type="term" value="P:RNA modification"/>
    <property type="evidence" value="ECO:0007669"/>
    <property type="project" value="InterPro"/>
</dbReference>
<accession>A0AA88A838</accession>
<dbReference type="EMBL" id="BTGU01000009">
    <property type="protein sequence ID" value="GMN39001.1"/>
    <property type="molecule type" value="Genomic_DNA"/>
</dbReference>
<dbReference type="Proteomes" id="UP001187192">
    <property type="component" value="Unassembled WGS sequence"/>
</dbReference>
<evidence type="ECO:0008006" key="4">
    <source>
        <dbReference type="Google" id="ProtNLM"/>
    </source>
</evidence>
<dbReference type="PANTHER" id="PTHR47926:SF347">
    <property type="entry name" value="PENTATRICOPEPTIDE REPEAT-CONTAINING PROTEIN"/>
    <property type="match status" value="1"/>
</dbReference>